<evidence type="ECO:0000256" key="4">
    <source>
        <dbReference type="ARBA" id="ARBA00022840"/>
    </source>
</evidence>
<dbReference type="GO" id="GO:0005524">
    <property type="term" value="F:ATP binding"/>
    <property type="evidence" value="ECO:0007669"/>
    <property type="project" value="UniProtKB-KW"/>
</dbReference>
<keyword evidence="7" id="KW-1185">Reference proteome</keyword>
<protein>
    <submittedName>
        <fullName evidence="6">Protein kinase</fullName>
    </submittedName>
</protein>
<dbReference type="SMART" id="SM00220">
    <property type="entry name" value="S_TKc"/>
    <property type="match status" value="1"/>
</dbReference>
<dbReference type="Gene3D" id="3.30.200.20">
    <property type="entry name" value="Phosphorylase Kinase, domain 1"/>
    <property type="match status" value="1"/>
</dbReference>
<dbReference type="InterPro" id="IPR000719">
    <property type="entry name" value="Prot_kinase_dom"/>
</dbReference>
<gene>
    <name evidence="6" type="ORF">GJ700_12325</name>
</gene>
<evidence type="ECO:0000256" key="3">
    <source>
        <dbReference type="ARBA" id="ARBA00022777"/>
    </source>
</evidence>
<evidence type="ECO:0000259" key="5">
    <source>
        <dbReference type="PROSITE" id="PS50011"/>
    </source>
</evidence>
<feature type="domain" description="Protein kinase" evidence="5">
    <location>
        <begin position="15"/>
        <end position="308"/>
    </location>
</feature>
<name>A0A7X2LRI8_9BURK</name>
<dbReference type="GO" id="GO:0004674">
    <property type="term" value="F:protein serine/threonine kinase activity"/>
    <property type="evidence" value="ECO:0007669"/>
    <property type="project" value="TreeGrafter"/>
</dbReference>
<accession>A0A7X2LRI8</accession>
<dbReference type="SUPFAM" id="SSF56112">
    <property type="entry name" value="Protein kinase-like (PK-like)"/>
    <property type="match status" value="1"/>
</dbReference>
<reference evidence="6 7" key="1">
    <citation type="submission" date="2019-11" db="EMBL/GenBank/DDBJ databases">
        <title>Novel species isolated from a subtropical stream in China.</title>
        <authorList>
            <person name="Lu H."/>
        </authorList>
    </citation>
    <scope>NUCLEOTIDE SEQUENCE [LARGE SCALE GENOMIC DNA]</scope>
    <source>
        <strain evidence="6 7">FT92W</strain>
    </source>
</reference>
<dbReference type="PANTHER" id="PTHR43289">
    <property type="entry name" value="MITOGEN-ACTIVATED PROTEIN KINASE KINASE KINASE 20-RELATED"/>
    <property type="match status" value="1"/>
</dbReference>
<dbReference type="PANTHER" id="PTHR43289:SF6">
    <property type="entry name" value="SERINE_THREONINE-PROTEIN KINASE NEKL-3"/>
    <property type="match status" value="1"/>
</dbReference>
<dbReference type="InterPro" id="IPR011009">
    <property type="entry name" value="Kinase-like_dom_sf"/>
</dbReference>
<evidence type="ECO:0000313" key="7">
    <source>
        <dbReference type="Proteomes" id="UP000446768"/>
    </source>
</evidence>
<comment type="caution">
    <text evidence="6">The sequence shown here is derived from an EMBL/GenBank/DDBJ whole genome shotgun (WGS) entry which is preliminary data.</text>
</comment>
<keyword evidence="4" id="KW-0067">ATP-binding</keyword>
<dbReference type="PROSITE" id="PS50011">
    <property type="entry name" value="PROTEIN_KINASE_DOM"/>
    <property type="match status" value="1"/>
</dbReference>
<dbReference type="Pfam" id="PF00069">
    <property type="entry name" value="Pkinase"/>
    <property type="match status" value="1"/>
</dbReference>
<sequence>MDGCGTIIPLELGHYRLIERIGGSAYGAVWRAAAPAGTRDVALKLVNEAHMAQAHPALRQRWIASAEAEIDFLESLAPWDERHIVRLLDCGRHRGLPVMALELMSCDLGRHMQALRHAGDEPPLATVLAWMGQLNQALGKVHQYGWRHLDLKPGNVLADTGLGLVKLADFGTNRRLAAAQEHSYAGTANWQAPEQFFPAAGGGYRTGAASDYFALGALFYYMATGGVPLQYGSECGQARRDDPRAAADIVLARHGGVAPPTLLPDEMAAFAQACGAAAQPALDLLRRLLDPDPAARPRHALDISRALAAIAAAAGHSGAMAETAIANLAYAMPPARQALARGSAL</sequence>
<evidence type="ECO:0000256" key="1">
    <source>
        <dbReference type="ARBA" id="ARBA00022679"/>
    </source>
</evidence>
<keyword evidence="1" id="KW-0808">Transferase</keyword>
<dbReference type="RefSeq" id="WP_154374134.1">
    <property type="nucleotide sequence ID" value="NZ_WKJJ01000007.1"/>
</dbReference>
<evidence type="ECO:0000313" key="6">
    <source>
        <dbReference type="EMBL" id="MRV72495.1"/>
    </source>
</evidence>
<proteinExistence type="predicted"/>
<dbReference type="Gene3D" id="1.10.510.10">
    <property type="entry name" value="Transferase(Phosphotransferase) domain 1"/>
    <property type="match status" value="1"/>
</dbReference>
<evidence type="ECO:0000256" key="2">
    <source>
        <dbReference type="ARBA" id="ARBA00022741"/>
    </source>
</evidence>
<keyword evidence="3 6" id="KW-0418">Kinase</keyword>
<dbReference type="AlphaFoldDB" id="A0A7X2LRI8"/>
<dbReference type="EMBL" id="WKJJ01000007">
    <property type="protein sequence ID" value="MRV72495.1"/>
    <property type="molecule type" value="Genomic_DNA"/>
</dbReference>
<dbReference type="Proteomes" id="UP000446768">
    <property type="component" value="Unassembled WGS sequence"/>
</dbReference>
<keyword evidence="2" id="KW-0547">Nucleotide-binding</keyword>
<organism evidence="6 7">
    <name type="scientific">Pseudoduganella rivuli</name>
    <dbReference type="NCBI Taxonomy" id="2666085"/>
    <lineage>
        <taxon>Bacteria</taxon>
        <taxon>Pseudomonadati</taxon>
        <taxon>Pseudomonadota</taxon>
        <taxon>Betaproteobacteria</taxon>
        <taxon>Burkholderiales</taxon>
        <taxon>Oxalobacteraceae</taxon>
        <taxon>Telluria group</taxon>
        <taxon>Pseudoduganella</taxon>
    </lineage>
</organism>